<dbReference type="InterPro" id="IPR010035">
    <property type="entry name" value="Thi_S"/>
</dbReference>
<dbReference type="PANTHER" id="PTHR34472:SF1">
    <property type="entry name" value="SULFUR CARRIER PROTEIN THIS"/>
    <property type="match status" value="1"/>
</dbReference>
<proteinExistence type="predicted"/>
<protein>
    <submittedName>
        <fullName evidence="1 2">Sulfur carrier protein</fullName>
    </submittedName>
</protein>
<evidence type="ECO:0000313" key="1">
    <source>
        <dbReference type="EMBL" id="MFN0298619.1"/>
    </source>
</evidence>
<dbReference type="Gene3D" id="3.10.20.30">
    <property type="match status" value="1"/>
</dbReference>
<name>A0A1C4GWR9_9GAMM</name>
<dbReference type="OrthoDB" id="9800283at2"/>
<organism evidence="2 3">
    <name type="scientific">Acinetobacter albensis</name>
    <dbReference type="NCBI Taxonomy" id="1673609"/>
    <lineage>
        <taxon>Bacteria</taxon>
        <taxon>Pseudomonadati</taxon>
        <taxon>Pseudomonadota</taxon>
        <taxon>Gammaproteobacteria</taxon>
        <taxon>Moraxellales</taxon>
        <taxon>Moraxellaceae</taxon>
        <taxon>Acinetobacter</taxon>
    </lineage>
</organism>
<dbReference type="CDD" id="cd00565">
    <property type="entry name" value="Ubl_ThiS"/>
    <property type="match status" value="1"/>
</dbReference>
<evidence type="ECO:0000313" key="2">
    <source>
        <dbReference type="EMBL" id="SCC72657.1"/>
    </source>
</evidence>
<dbReference type="InterPro" id="IPR003749">
    <property type="entry name" value="ThiS/MoaD-like"/>
</dbReference>
<evidence type="ECO:0000313" key="4">
    <source>
        <dbReference type="Proteomes" id="UP001632339"/>
    </source>
</evidence>
<reference evidence="2 3" key="1">
    <citation type="submission" date="2016-08" db="EMBL/GenBank/DDBJ databases">
        <authorList>
            <person name="Seilhamer J.J."/>
        </authorList>
    </citation>
    <scope>NUCLEOTIDE SEQUENCE [LARGE SCALE GENOMIC DNA]</scope>
    <source>
        <strain evidence="2 3">ANC 4874</strain>
    </source>
</reference>
<dbReference type="Proteomes" id="UP000243661">
    <property type="component" value="Unassembled WGS sequence"/>
</dbReference>
<dbReference type="NCBIfam" id="TIGR01683">
    <property type="entry name" value="thiS"/>
    <property type="match status" value="1"/>
</dbReference>
<dbReference type="InterPro" id="IPR016155">
    <property type="entry name" value="Mopterin_synth/thiamin_S_b"/>
</dbReference>
<sequence>MHIYLNGESKNTTCHTLLDLIQELALDGKRFAVEHNEMIISKSKLAQTLICAEDHIEIIHAVGGG</sequence>
<dbReference type="Proteomes" id="UP001632339">
    <property type="component" value="Unassembled WGS sequence"/>
</dbReference>
<dbReference type="RefSeq" id="WP_053580222.1">
    <property type="nucleotide sequence ID" value="NZ_FMBK01000011.1"/>
</dbReference>
<dbReference type="AlphaFoldDB" id="A0A1C4GWR9"/>
<reference evidence="1 4" key="2">
    <citation type="submission" date="2024-12" db="EMBL/GenBank/DDBJ databases">
        <title>C001-4G Acinetobacter sp. assembled genome.</title>
        <authorList>
            <person name="D'Arcy K."/>
            <person name="Kingdon A.D.H."/>
            <person name="Breen A."/>
            <person name="Mckeown C."/>
            <person name="Allman E."/>
            <person name="Sharma P."/>
            <person name="Mcleman A."/>
            <person name="Roberts A.P."/>
        </authorList>
    </citation>
    <scope>NUCLEOTIDE SEQUENCE [LARGE SCALE GENOMIC DNA]</scope>
    <source>
        <strain evidence="1 4">C1-4G</strain>
    </source>
</reference>
<keyword evidence="4" id="KW-1185">Reference proteome</keyword>
<evidence type="ECO:0000313" key="3">
    <source>
        <dbReference type="Proteomes" id="UP000243661"/>
    </source>
</evidence>
<accession>A0A1C4GWR9</accession>
<dbReference type="EMBL" id="FMBK01000011">
    <property type="protein sequence ID" value="SCC72657.1"/>
    <property type="molecule type" value="Genomic_DNA"/>
</dbReference>
<dbReference type="InterPro" id="IPR012675">
    <property type="entry name" value="Beta-grasp_dom_sf"/>
</dbReference>
<gene>
    <name evidence="1" type="primary">thiS</name>
    <name evidence="1" type="ORF">ACKVE0_14020</name>
    <name evidence="2" type="ORF">GA0116959_11163</name>
</gene>
<dbReference type="EMBL" id="JBJXCW010000020">
    <property type="protein sequence ID" value="MFN0298619.1"/>
    <property type="molecule type" value="Genomic_DNA"/>
</dbReference>
<dbReference type="PANTHER" id="PTHR34472">
    <property type="entry name" value="SULFUR CARRIER PROTEIN THIS"/>
    <property type="match status" value="1"/>
</dbReference>
<dbReference type="SUPFAM" id="SSF54285">
    <property type="entry name" value="MoaD/ThiS"/>
    <property type="match status" value="1"/>
</dbReference>
<dbReference type="Pfam" id="PF02597">
    <property type="entry name" value="ThiS"/>
    <property type="match status" value="1"/>
</dbReference>